<dbReference type="InterPro" id="IPR016123">
    <property type="entry name" value="Mog1/PsbP_a/b/a-sand"/>
</dbReference>
<dbReference type="Gene3D" id="3.40.1000.10">
    <property type="entry name" value="Mog1/PsbP, alpha/beta/alpha sandwich"/>
    <property type="match status" value="1"/>
</dbReference>
<keyword evidence="4" id="KW-1185">Reference proteome</keyword>
<dbReference type="GO" id="GO:0019898">
    <property type="term" value="C:extrinsic component of membrane"/>
    <property type="evidence" value="ECO:0007669"/>
    <property type="project" value="InterPro"/>
</dbReference>
<gene>
    <name evidence="5" type="primary">LOC116198846</name>
    <name evidence="2" type="ORF">CDL15_Pgr017401</name>
</gene>
<dbReference type="Proteomes" id="UP000515151">
    <property type="component" value="Chromosome 3"/>
</dbReference>
<dbReference type="EMBL" id="MTKT01000281">
    <property type="protein sequence ID" value="OWM91483.1"/>
    <property type="molecule type" value="Genomic_DNA"/>
</dbReference>
<dbReference type="NCBIfam" id="NF040946">
    <property type="entry name" value="PSII_PsbP"/>
    <property type="match status" value="1"/>
</dbReference>
<dbReference type="Pfam" id="PF01789">
    <property type="entry name" value="PsbP"/>
    <property type="match status" value="1"/>
</dbReference>
<dbReference type="GO" id="GO:0015979">
    <property type="term" value="P:photosynthesis"/>
    <property type="evidence" value="ECO:0007669"/>
    <property type="project" value="InterPro"/>
</dbReference>
<sequence length="247" mass="26696">MALPNCSAFPTRSSVLKPHSPLFFHSLGAHSSLPIPNPKQNPQTFNGDSPGGGALQSLCVSKRELGLSILAALLNGSLPRTALAQDLELERYTDSMAGFTLLRPSSWIQVDKAGATVLFEEPNNGINNVGVVVNPVRLTSLGEFGSPEFVADKLIQAEKRKESTKEVEVIGVAERSGQGGLQVYEVEYKVDSTRGGMKRIFSAAFVASRKLYLLNIAHSDKPESPLDAQTRAMLEEVLHSFDYAPTT</sequence>
<dbReference type="AlphaFoldDB" id="A0A218Y2I2"/>
<dbReference type="RefSeq" id="XP_031384961.1">
    <property type="nucleotide sequence ID" value="XM_031529101.1"/>
</dbReference>
<dbReference type="GO" id="GO:0005509">
    <property type="term" value="F:calcium ion binding"/>
    <property type="evidence" value="ECO:0007669"/>
    <property type="project" value="InterPro"/>
</dbReference>
<accession>A0A218Y2I2</accession>
<feature type="domain" description="PsbP C-terminal" evidence="1">
    <location>
        <begin position="89"/>
        <end position="242"/>
    </location>
</feature>
<evidence type="ECO:0000259" key="1">
    <source>
        <dbReference type="Pfam" id="PF01789"/>
    </source>
</evidence>
<reference evidence="3" key="1">
    <citation type="journal article" date="2017" name="Plant J.">
        <title>The pomegranate (Punica granatum L.) genome and the genomics of punicalagin biosynthesis.</title>
        <authorList>
            <person name="Qin G."/>
            <person name="Xu C."/>
            <person name="Ming R."/>
            <person name="Tang H."/>
            <person name="Guyot R."/>
            <person name="Kramer E.M."/>
            <person name="Hu Y."/>
            <person name="Yi X."/>
            <person name="Qi Y."/>
            <person name="Xu X."/>
            <person name="Gao Z."/>
            <person name="Pan H."/>
            <person name="Jian J."/>
            <person name="Tian Y."/>
            <person name="Yue Z."/>
            <person name="Xu Y."/>
        </authorList>
    </citation>
    <scope>NUCLEOTIDE SEQUENCE [LARGE SCALE GENOMIC DNA]</scope>
    <source>
        <strain evidence="3">cv. Dabenzi</strain>
    </source>
</reference>
<evidence type="ECO:0000313" key="5">
    <source>
        <dbReference type="RefSeq" id="XP_031384961.1"/>
    </source>
</evidence>
<proteinExistence type="predicted"/>
<dbReference type="OrthoDB" id="2020701at2759"/>
<evidence type="ECO:0000313" key="2">
    <source>
        <dbReference type="EMBL" id="OWM91483.1"/>
    </source>
</evidence>
<dbReference type="Proteomes" id="UP000197138">
    <property type="component" value="Unassembled WGS sequence"/>
</dbReference>
<evidence type="ECO:0000313" key="3">
    <source>
        <dbReference type="Proteomes" id="UP000197138"/>
    </source>
</evidence>
<dbReference type="PANTHER" id="PTHR31407:SF3">
    <property type="entry name" value="PSBP DOMAIN-CONTAINING PROTEIN 2, CHLOROPLASTIC"/>
    <property type="match status" value="1"/>
</dbReference>
<evidence type="ECO:0000313" key="4">
    <source>
        <dbReference type="Proteomes" id="UP000515151"/>
    </source>
</evidence>
<dbReference type="PANTHER" id="PTHR31407">
    <property type="match status" value="1"/>
</dbReference>
<organism evidence="2 3">
    <name type="scientific">Punica granatum</name>
    <name type="common">Pomegranate</name>
    <dbReference type="NCBI Taxonomy" id="22663"/>
    <lineage>
        <taxon>Eukaryota</taxon>
        <taxon>Viridiplantae</taxon>
        <taxon>Streptophyta</taxon>
        <taxon>Embryophyta</taxon>
        <taxon>Tracheophyta</taxon>
        <taxon>Spermatophyta</taxon>
        <taxon>Magnoliopsida</taxon>
        <taxon>eudicotyledons</taxon>
        <taxon>Gunneridae</taxon>
        <taxon>Pentapetalae</taxon>
        <taxon>rosids</taxon>
        <taxon>malvids</taxon>
        <taxon>Myrtales</taxon>
        <taxon>Lythraceae</taxon>
        <taxon>Punica</taxon>
    </lineage>
</organism>
<dbReference type="GO" id="GO:0009654">
    <property type="term" value="C:photosystem II oxygen evolving complex"/>
    <property type="evidence" value="ECO:0007669"/>
    <property type="project" value="InterPro"/>
</dbReference>
<name>A0A218Y2I2_PUNGR</name>
<dbReference type="GeneID" id="116198846"/>
<dbReference type="SUPFAM" id="SSF55724">
    <property type="entry name" value="Mog1p/PsbP-like"/>
    <property type="match status" value="1"/>
</dbReference>
<protein>
    <submittedName>
        <fullName evidence="5">PsbP domain-containing protein 2, chloroplastic</fullName>
    </submittedName>
</protein>
<reference evidence="4" key="3">
    <citation type="journal article" date="2020" name="Plant Biotechnol. J.">
        <title>The pomegranate (Punica granatum L.) draft genome dissects genetic divergence between soft- and hard-seeded cultivars.</title>
        <authorList>
            <person name="Luo X."/>
            <person name="Li H."/>
            <person name="Wu Z."/>
            <person name="Yao W."/>
            <person name="Zhao P."/>
            <person name="Cao D."/>
            <person name="Yu H."/>
            <person name="Li K."/>
            <person name="Poudel K."/>
            <person name="Zhao D."/>
            <person name="Zhang F."/>
            <person name="Xia X."/>
            <person name="Chen L."/>
            <person name="Wang Q."/>
            <person name="Jing D."/>
            <person name="Cao S."/>
        </authorList>
    </citation>
    <scope>NUCLEOTIDE SEQUENCE [LARGE SCALE GENOMIC DNA]</scope>
</reference>
<reference evidence="2" key="2">
    <citation type="submission" date="2017-06" db="EMBL/GenBank/DDBJ databases">
        <title>The pomegranate genome and the genomics of punicalagin biosynthesis.</title>
        <authorList>
            <person name="Xu C."/>
        </authorList>
    </citation>
    <scope>NUCLEOTIDE SEQUENCE [LARGE SCALE GENOMIC DNA]</scope>
    <source>
        <tissue evidence="2">Fresh leaf</tissue>
    </source>
</reference>
<reference evidence="5" key="4">
    <citation type="submission" date="2025-04" db="UniProtKB">
        <authorList>
            <consortium name="RefSeq"/>
        </authorList>
    </citation>
    <scope>IDENTIFICATION</scope>
    <source>
        <tissue evidence="5">Leaf</tissue>
    </source>
</reference>
<dbReference type="InterPro" id="IPR002683">
    <property type="entry name" value="PsbP_C"/>
</dbReference>